<dbReference type="RefSeq" id="WP_344906042.1">
    <property type="nucleotide sequence ID" value="NZ_BAABAS010000027.1"/>
</dbReference>
<feature type="domain" description="Carbohydrate kinase PfkB" evidence="1">
    <location>
        <begin position="67"/>
        <end position="246"/>
    </location>
</feature>
<proteinExistence type="predicted"/>
<name>A0ABP8CMQ8_9ACTN</name>
<accession>A0ABP8CMQ8</accession>
<reference evidence="3" key="1">
    <citation type="journal article" date="2019" name="Int. J. Syst. Evol. Microbiol.">
        <title>The Global Catalogue of Microorganisms (GCM) 10K type strain sequencing project: providing services to taxonomists for standard genome sequencing and annotation.</title>
        <authorList>
            <consortium name="The Broad Institute Genomics Platform"/>
            <consortium name="The Broad Institute Genome Sequencing Center for Infectious Disease"/>
            <person name="Wu L."/>
            <person name="Ma J."/>
        </authorList>
    </citation>
    <scope>NUCLEOTIDE SEQUENCE [LARGE SCALE GENOMIC DNA]</scope>
    <source>
        <strain evidence="3">JCM 17440</strain>
    </source>
</reference>
<evidence type="ECO:0000313" key="2">
    <source>
        <dbReference type="EMBL" id="GAA4241168.1"/>
    </source>
</evidence>
<dbReference type="Proteomes" id="UP001501710">
    <property type="component" value="Unassembled WGS sequence"/>
</dbReference>
<comment type="caution">
    <text evidence="2">The sequence shown here is derived from an EMBL/GenBank/DDBJ whole genome shotgun (WGS) entry which is preliminary data.</text>
</comment>
<dbReference type="Pfam" id="PF00294">
    <property type="entry name" value="PfkB"/>
    <property type="match status" value="1"/>
</dbReference>
<keyword evidence="3" id="KW-1185">Reference proteome</keyword>
<dbReference type="EMBL" id="BAABAS010000027">
    <property type="protein sequence ID" value="GAA4241168.1"/>
    <property type="molecule type" value="Genomic_DNA"/>
</dbReference>
<evidence type="ECO:0000313" key="3">
    <source>
        <dbReference type="Proteomes" id="UP001501710"/>
    </source>
</evidence>
<sequence>MDPLPSPVPPPAASPVEWPGLDGADERRFSLFVIGDVGIEVRATLPDVRFVDVVADRLAYAPARAMVAGTAVNLARCATRYFRSVGVLGKIGDDDHTRTIRRELRRLGADDHLCVEPGTPNGVSVMLRDRPNGDGPAGGRGVRLLVVHDDPPCRRLTVPEVRAAAAAIEGCDVLVTDGYSLLSPVSRAALHTAAGIARDAGTRVAFDVVPHDVDARLAADDVLPMLDLADLVISEAPTVARLLGRPVPCGGQEVRDLLPCLDRAVPGRPTWLLRFGPTSLERVLVHRRGRPPVEYPTGYRDGVERVGFGDRLAAAELYRWLSGN</sequence>
<dbReference type="InterPro" id="IPR029056">
    <property type="entry name" value="Ribokinase-like"/>
</dbReference>
<protein>
    <recommendedName>
        <fullName evidence="1">Carbohydrate kinase PfkB domain-containing protein</fullName>
    </recommendedName>
</protein>
<dbReference type="InterPro" id="IPR011611">
    <property type="entry name" value="PfkB_dom"/>
</dbReference>
<dbReference type="Gene3D" id="3.40.1190.20">
    <property type="match status" value="1"/>
</dbReference>
<dbReference type="SUPFAM" id="SSF53613">
    <property type="entry name" value="Ribokinase-like"/>
    <property type="match status" value="1"/>
</dbReference>
<gene>
    <name evidence="2" type="ORF">GCM10022254_68910</name>
</gene>
<evidence type="ECO:0000259" key="1">
    <source>
        <dbReference type="Pfam" id="PF00294"/>
    </source>
</evidence>
<organism evidence="2 3">
    <name type="scientific">Actinomadura meridiana</name>
    <dbReference type="NCBI Taxonomy" id="559626"/>
    <lineage>
        <taxon>Bacteria</taxon>
        <taxon>Bacillati</taxon>
        <taxon>Actinomycetota</taxon>
        <taxon>Actinomycetes</taxon>
        <taxon>Streptosporangiales</taxon>
        <taxon>Thermomonosporaceae</taxon>
        <taxon>Actinomadura</taxon>
    </lineage>
</organism>